<evidence type="ECO:0000256" key="3">
    <source>
        <dbReference type="ARBA" id="ARBA00022448"/>
    </source>
</evidence>
<dbReference type="Pfam" id="PF00496">
    <property type="entry name" value="SBP_bac_5"/>
    <property type="match status" value="1"/>
</dbReference>
<dbReference type="EMBL" id="JAEQNB010000005">
    <property type="protein sequence ID" value="MBL0388192.1"/>
    <property type="molecule type" value="Genomic_DNA"/>
</dbReference>
<feature type="domain" description="Copper amine oxidase-like N-terminal" evidence="7">
    <location>
        <begin position="32"/>
        <end position="138"/>
    </location>
</feature>
<dbReference type="RefSeq" id="WP_201636925.1">
    <property type="nucleotide sequence ID" value="NZ_JAEQNB010000005.1"/>
</dbReference>
<dbReference type="Gene3D" id="3.30.457.10">
    <property type="entry name" value="Copper amine oxidase-like, N-terminal domain"/>
    <property type="match status" value="1"/>
</dbReference>
<dbReference type="Gene3D" id="3.40.190.10">
    <property type="entry name" value="Periplasmic binding protein-like II"/>
    <property type="match status" value="1"/>
</dbReference>
<dbReference type="CDD" id="cd08504">
    <property type="entry name" value="PBP2_OppA"/>
    <property type="match status" value="1"/>
</dbReference>
<evidence type="ECO:0000256" key="4">
    <source>
        <dbReference type="ARBA" id="ARBA00022729"/>
    </source>
</evidence>
<evidence type="ECO:0000313" key="8">
    <source>
        <dbReference type="EMBL" id="MBL0388192.1"/>
    </source>
</evidence>
<dbReference type="Gene3D" id="3.10.105.10">
    <property type="entry name" value="Dipeptide-binding Protein, Domain 3"/>
    <property type="match status" value="1"/>
</dbReference>
<dbReference type="Gene3D" id="3.90.76.10">
    <property type="entry name" value="Dipeptide-binding Protein, Domain 1"/>
    <property type="match status" value="1"/>
</dbReference>
<dbReference type="PANTHER" id="PTHR30290:SF10">
    <property type="entry name" value="PERIPLASMIC OLIGOPEPTIDE-BINDING PROTEIN-RELATED"/>
    <property type="match status" value="1"/>
</dbReference>
<sequence length="635" mass="70544">MKSWMKHTVTAFGAISLLTIPGLASAAPHVTLNGTAQVYDTDPYQKNGRTLVPMRAIFEALGASIQWDEETKQVTGTKGTTTVVLQVGSTKATVNGQEVTLNQAAEQTNDRVMVPIRFISEALGADVKWDEATETVRIYSKDMADKVIHLGLSEEINSLDPAVSYSNNDQTVIQQVTEGLIRLDRSGNLQPGVAKAWDVSADGLHYTFHLRGNAKWSDGSAVTAHDFEYAWKRALNSETLSQWAFQFFGIENAQKYTERKGAVEDVGIHAKDDLTLEVTLAASQSHFMRLVTLPMFAPVKESNPTLNNGPYKLQSLDNAHGALLVKNDAYWNRDQVRLEQIDFQVEKDIEAAGRAYESGWLDSYTAVPSKAPQRDVQSVPQAAAYYLQYNENVEALQSPKVRRALTYAVDNQAFADSLLGAGAQGADGFVPTGVSDGFSGSFRQKAGDQLHQAENAKQANLLLQEGLKELGLSGLPKFKMLLSDTDASRKSGELLKQAWHDNLGLDVEVDYQPYKLVLQAQYAKNYDIALGAWQADYDDPTTFLDLWVSSGDFNNVNYRNQKYDELMTQIHKEVDFTKRTELMIQAEKLLLDDMVIGPVYFKNRLVVSKPYVKGVQFSPIYAQYDLKDAYIEGKN</sequence>
<dbReference type="InterPro" id="IPR036582">
    <property type="entry name" value="Mao_N_sf"/>
</dbReference>
<organism evidence="8 9">
    <name type="scientific">Tumebacillus amylolyticus</name>
    <dbReference type="NCBI Taxonomy" id="2801339"/>
    <lineage>
        <taxon>Bacteria</taxon>
        <taxon>Bacillati</taxon>
        <taxon>Bacillota</taxon>
        <taxon>Bacilli</taxon>
        <taxon>Bacillales</taxon>
        <taxon>Alicyclobacillaceae</taxon>
        <taxon>Tumebacillus</taxon>
    </lineage>
</organism>
<protein>
    <recommendedName>
        <fullName evidence="10">Peptide ABC transporter substrate-binding protein</fullName>
    </recommendedName>
</protein>
<feature type="domain" description="Solute-binding protein family 5" evidence="6">
    <location>
        <begin position="189"/>
        <end position="554"/>
    </location>
</feature>
<gene>
    <name evidence="8" type="ORF">JJB07_16360</name>
</gene>
<dbReference type="InterPro" id="IPR039424">
    <property type="entry name" value="SBP_5"/>
</dbReference>
<keyword evidence="4 5" id="KW-0732">Signal</keyword>
<proteinExistence type="inferred from homology"/>
<dbReference type="Proteomes" id="UP000602284">
    <property type="component" value="Unassembled WGS sequence"/>
</dbReference>
<feature type="signal peptide" evidence="5">
    <location>
        <begin position="1"/>
        <end position="26"/>
    </location>
</feature>
<evidence type="ECO:0000256" key="2">
    <source>
        <dbReference type="ARBA" id="ARBA00005695"/>
    </source>
</evidence>
<comment type="caution">
    <text evidence="8">The sequence shown here is derived from an EMBL/GenBank/DDBJ whole genome shotgun (WGS) entry which is preliminary data.</text>
</comment>
<evidence type="ECO:0000256" key="1">
    <source>
        <dbReference type="ARBA" id="ARBA00004196"/>
    </source>
</evidence>
<reference evidence="8 9" key="1">
    <citation type="submission" date="2021-01" db="EMBL/GenBank/DDBJ databases">
        <title>Tumebacillus sp. strain ITR2 16S ribosomal RNA gene Genome sequencing and assembly.</title>
        <authorList>
            <person name="Kang M."/>
        </authorList>
    </citation>
    <scope>NUCLEOTIDE SEQUENCE [LARGE SCALE GENOMIC DNA]</scope>
    <source>
        <strain evidence="8 9">ITR2</strain>
    </source>
</reference>
<accession>A0ABS1JD28</accession>
<keyword evidence="9" id="KW-1185">Reference proteome</keyword>
<name>A0ABS1JD28_9BACL</name>
<evidence type="ECO:0000256" key="5">
    <source>
        <dbReference type="SAM" id="SignalP"/>
    </source>
</evidence>
<evidence type="ECO:0000259" key="7">
    <source>
        <dbReference type="Pfam" id="PF07833"/>
    </source>
</evidence>
<dbReference type="SUPFAM" id="SSF53850">
    <property type="entry name" value="Periplasmic binding protein-like II"/>
    <property type="match status" value="1"/>
</dbReference>
<dbReference type="SUPFAM" id="SSF55383">
    <property type="entry name" value="Copper amine oxidase, domain N"/>
    <property type="match status" value="1"/>
</dbReference>
<comment type="subcellular location">
    <subcellularLocation>
        <location evidence="1">Cell envelope</location>
    </subcellularLocation>
</comment>
<evidence type="ECO:0000259" key="6">
    <source>
        <dbReference type="Pfam" id="PF00496"/>
    </source>
</evidence>
<dbReference type="PANTHER" id="PTHR30290">
    <property type="entry name" value="PERIPLASMIC BINDING COMPONENT OF ABC TRANSPORTER"/>
    <property type="match status" value="1"/>
</dbReference>
<dbReference type="InterPro" id="IPR012854">
    <property type="entry name" value="Cu_amine_oxidase-like_N"/>
</dbReference>
<feature type="chain" id="PRO_5045485593" description="Peptide ABC transporter substrate-binding protein" evidence="5">
    <location>
        <begin position="27"/>
        <end position="635"/>
    </location>
</feature>
<keyword evidence="3" id="KW-0813">Transport</keyword>
<comment type="similarity">
    <text evidence="2">Belongs to the bacterial solute-binding protein 5 family.</text>
</comment>
<dbReference type="Pfam" id="PF07833">
    <property type="entry name" value="Cu_amine_oxidN1"/>
    <property type="match status" value="1"/>
</dbReference>
<evidence type="ECO:0000313" key="9">
    <source>
        <dbReference type="Proteomes" id="UP000602284"/>
    </source>
</evidence>
<dbReference type="InterPro" id="IPR000914">
    <property type="entry name" value="SBP_5_dom"/>
</dbReference>
<evidence type="ECO:0008006" key="10">
    <source>
        <dbReference type="Google" id="ProtNLM"/>
    </source>
</evidence>